<dbReference type="EMBL" id="BJUV01000037">
    <property type="protein sequence ID" value="GEK84433.1"/>
    <property type="molecule type" value="Genomic_DNA"/>
</dbReference>
<dbReference type="Proteomes" id="UP000321154">
    <property type="component" value="Unassembled WGS sequence"/>
</dbReference>
<reference evidence="1 3" key="1">
    <citation type="submission" date="2019-07" db="EMBL/GenBank/DDBJ databases">
        <title>Whole genome shotgun sequence of Frigoribacterium faeni NBRC 103066.</title>
        <authorList>
            <person name="Hosoyama A."/>
            <person name="Uohara A."/>
            <person name="Ohji S."/>
            <person name="Ichikawa N."/>
        </authorList>
    </citation>
    <scope>NUCLEOTIDE SEQUENCE [LARGE SCALE GENOMIC DNA]</scope>
    <source>
        <strain evidence="1 3">NBRC 103066</strain>
    </source>
</reference>
<proteinExistence type="predicted"/>
<sequence length="115" mass="11889">MSSDDRLSQSLTDALRRVPGVVDVFDAHPPVESTVRGVAAELDLAESTGLVHIDRSEGLLVVTAHVATDLDEPTPETLARAADAIRSRVTSGADGETLVSVTAHLVDAPGPASPV</sequence>
<accession>A0A7W3JFE6</accession>
<evidence type="ECO:0000313" key="2">
    <source>
        <dbReference type="EMBL" id="MBA8811850.1"/>
    </source>
</evidence>
<dbReference type="AlphaFoldDB" id="A0A7W3JFE6"/>
<dbReference type="OrthoDB" id="5120480at2"/>
<keyword evidence="3" id="KW-1185">Reference proteome</keyword>
<reference evidence="2 4" key="2">
    <citation type="submission" date="2020-07" db="EMBL/GenBank/DDBJ databases">
        <title>Sequencing the genomes of 1000 actinobacteria strains.</title>
        <authorList>
            <person name="Klenk H.-P."/>
        </authorList>
    </citation>
    <scope>NUCLEOTIDE SEQUENCE [LARGE SCALE GENOMIC DNA]</scope>
    <source>
        <strain evidence="2 4">DSM 10309</strain>
    </source>
</reference>
<evidence type="ECO:0000313" key="1">
    <source>
        <dbReference type="EMBL" id="GEK84433.1"/>
    </source>
</evidence>
<evidence type="ECO:0000313" key="4">
    <source>
        <dbReference type="Proteomes" id="UP000522688"/>
    </source>
</evidence>
<evidence type="ECO:0000313" key="3">
    <source>
        <dbReference type="Proteomes" id="UP000321154"/>
    </source>
</evidence>
<comment type="caution">
    <text evidence="2">The sequence shown here is derived from an EMBL/GenBank/DDBJ whole genome shotgun (WGS) entry which is preliminary data.</text>
</comment>
<dbReference type="RefSeq" id="WP_146856754.1">
    <property type="nucleotide sequence ID" value="NZ_BAAAHR010000007.1"/>
</dbReference>
<organism evidence="2 4">
    <name type="scientific">Frigoribacterium faeni</name>
    <dbReference type="NCBI Taxonomy" id="145483"/>
    <lineage>
        <taxon>Bacteria</taxon>
        <taxon>Bacillati</taxon>
        <taxon>Actinomycetota</taxon>
        <taxon>Actinomycetes</taxon>
        <taxon>Micrococcales</taxon>
        <taxon>Microbacteriaceae</taxon>
        <taxon>Frigoribacterium</taxon>
    </lineage>
</organism>
<dbReference type="EMBL" id="JACGWW010000001">
    <property type="protein sequence ID" value="MBA8811850.1"/>
    <property type="molecule type" value="Genomic_DNA"/>
</dbReference>
<gene>
    <name evidence="2" type="ORF">FB463_000074</name>
    <name evidence="1" type="ORF">FFA01_27420</name>
</gene>
<name>A0A7W3JFE6_9MICO</name>
<dbReference type="Proteomes" id="UP000522688">
    <property type="component" value="Unassembled WGS sequence"/>
</dbReference>
<protein>
    <submittedName>
        <fullName evidence="2">Uncharacterized protein</fullName>
    </submittedName>
</protein>